<proteinExistence type="predicted"/>
<protein>
    <submittedName>
        <fullName evidence="1">RCG46675</fullName>
    </submittedName>
</protein>
<gene>
    <name evidence="1" type="ORF">rCG_46675</name>
</gene>
<accession>A6IX86</accession>
<sequence length="106" mass="12261">MASININLLNLPDPNEKKHCVTFDVRSKSLTLCLKLVQNIFMGRYFVGRYLSPRHNWIRQNIKMSGFAIITFGNITPRQRPCCSHSTKDDLFVKLFCRGEPWASSK</sequence>
<evidence type="ECO:0000313" key="2">
    <source>
        <dbReference type="Proteomes" id="UP000234681"/>
    </source>
</evidence>
<organism evidence="1 2">
    <name type="scientific">Rattus norvegicus</name>
    <name type="common">Rat</name>
    <dbReference type="NCBI Taxonomy" id="10116"/>
    <lineage>
        <taxon>Eukaryota</taxon>
        <taxon>Metazoa</taxon>
        <taxon>Chordata</taxon>
        <taxon>Craniata</taxon>
        <taxon>Vertebrata</taxon>
        <taxon>Euteleostomi</taxon>
        <taxon>Mammalia</taxon>
        <taxon>Eutheria</taxon>
        <taxon>Euarchontoglires</taxon>
        <taxon>Glires</taxon>
        <taxon>Rodentia</taxon>
        <taxon>Myomorpha</taxon>
        <taxon>Muroidea</taxon>
        <taxon>Muridae</taxon>
        <taxon>Murinae</taxon>
        <taxon>Rattus</taxon>
    </lineage>
</organism>
<feature type="non-terminal residue" evidence="1">
    <location>
        <position position="106"/>
    </location>
</feature>
<dbReference type="AlphaFoldDB" id="A6IX86"/>
<name>A6IX86_RAT</name>
<dbReference type="EMBL" id="CH473971">
    <property type="protein sequence ID" value="EDM14517.1"/>
    <property type="molecule type" value="Genomic_DNA"/>
</dbReference>
<dbReference type="Proteomes" id="UP000234681">
    <property type="component" value="Chromosome 18"/>
</dbReference>
<evidence type="ECO:0000313" key="1">
    <source>
        <dbReference type="EMBL" id="EDM14517.1"/>
    </source>
</evidence>
<reference evidence="2" key="1">
    <citation type="submission" date="2005-09" db="EMBL/GenBank/DDBJ databases">
        <authorList>
            <person name="Mural R.J."/>
            <person name="Li P.W."/>
            <person name="Adams M.D."/>
            <person name="Amanatides P.G."/>
            <person name="Baden-Tillson H."/>
            <person name="Barnstead M."/>
            <person name="Chin S.H."/>
            <person name="Dew I."/>
            <person name="Evans C.A."/>
            <person name="Ferriera S."/>
            <person name="Flanigan M."/>
            <person name="Fosler C."/>
            <person name="Glodek A."/>
            <person name="Gu Z."/>
            <person name="Holt R.A."/>
            <person name="Jennings D."/>
            <person name="Kraft C.L."/>
            <person name="Lu F."/>
            <person name="Nguyen T."/>
            <person name="Nusskern D.R."/>
            <person name="Pfannkoch C.M."/>
            <person name="Sitter C."/>
            <person name="Sutton G.G."/>
            <person name="Venter J.C."/>
            <person name="Wang Z."/>
            <person name="Woodage T."/>
            <person name="Zheng X.H."/>
            <person name="Zhong F."/>
        </authorList>
    </citation>
    <scope>NUCLEOTIDE SEQUENCE [LARGE SCALE GENOMIC DNA]</scope>
    <source>
        <strain>BN</strain>
        <strain evidence="2">Sprague-Dawley</strain>
    </source>
</reference>